<gene>
    <name evidence="1" type="ORF">NXT3_PA00049</name>
</gene>
<sequence>MLRISTPEARLGAARVVLSLDRMLPNCFEKHEIATAMHAGEDPDVVCRANDVRLGGAVAPP</sequence>
<proteinExistence type="predicted"/>
<dbReference type="AlphaFoldDB" id="A0A2L0HA76"/>
<dbReference type="Proteomes" id="UP000239340">
    <property type="component" value="Plasmid pSfreNXT3a"/>
</dbReference>
<keyword evidence="1" id="KW-0614">Plasmid</keyword>
<evidence type="ECO:0000313" key="2">
    <source>
        <dbReference type="Proteomes" id="UP000239340"/>
    </source>
</evidence>
<dbReference type="EMBL" id="CP024308">
    <property type="protein sequence ID" value="AUX78344.1"/>
    <property type="molecule type" value="Genomic_DNA"/>
</dbReference>
<name>A0A2L0HA76_RHIFR</name>
<evidence type="ECO:0000313" key="1">
    <source>
        <dbReference type="EMBL" id="AUX78344.1"/>
    </source>
</evidence>
<accession>A0A2L0HA76</accession>
<geneLocation type="plasmid" evidence="2">
    <name>psfrenxt3a</name>
</geneLocation>
<reference evidence="1 2" key="1">
    <citation type="submission" date="2017-10" db="EMBL/GenBank/DDBJ databases">
        <title>Analysis of the genome sequences of Rhizobium populations associated to common bean (phaseolus vulgaris).</title>
        <authorList>
            <person name="Bustos P."/>
            <person name="Santamaria R.I."/>
            <person name="Miranda-Sanchez F."/>
            <person name="Perez-Carrascal O."/>
            <person name="Juarez S."/>
            <person name="Lozano L."/>
            <person name="Martinez-Flores I."/>
            <person name="Vinuesa P."/>
            <person name="Martinez-Romero E."/>
            <person name="Cevallos M.A."/>
            <person name="Romero D."/>
            <person name="Davila G."/>
            <person name="Gonzalez V."/>
        </authorList>
    </citation>
    <scope>NUCLEOTIDE SEQUENCE [LARGE SCALE GENOMIC DNA]</scope>
    <source>
        <strain evidence="1 2">NXT3</strain>
        <plasmid evidence="2">Plasmid psfrenxt3a</plasmid>
    </source>
</reference>
<organism evidence="1 2">
    <name type="scientific">Rhizobium fredii</name>
    <name type="common">Sinorhizobium fredii</name>
    <dbReference type="NCBI Taxonomy" id="380"/>
    <lineage>
        <taxon>Bacteria</taxon>
        <taxon>Pseudomonadati</taxon>
        <taxon>Pseudomonadota</taxon>
        <taxon>Alphaproteobacteria</taxon>
        <taxon>Hyphomicrobiales</taxon>
        <taxon>Rhizobiaceae</taxon>
        <taxon>Sinorhizobium/Ensifer group</taxon>
        <taxon>Sinorhizobium</taxon>
    </lineage>
</organism>
<protein>
    <submittedName>
        <fullName evidence="1">Uncharacterized protein</fullName>
    </submittedName>
</protein>